<dbReference type="GO" id="GO:0005737">
    <property type="term" value="C:cytoplasm"/>
    <property type="evidence" value="ECO:0007669"/>
    <property type="project" value="TreeGrafter"/>
</dbReference>
<evidence type="ECO:0000313" key="3">
    <source>
        <dbReference type="EMBL" id="PKY40970.1"/>
    </source>
</evidence>
<dbReference type="PANTHER" id="PTHR23257:SF963">
    <property type="entry name" value="AT08303P"/>
    <property type="match status" value="1"/>
</dbReference>
<dbReference type="InterPro" id="IPR000719">
    <property type="entry name" value="Prot_kinase_dom"/>
</dbReference>
<dbReference type="SUPFAM" id="SSF56112">
    <property type="entry name" value="Protein kinase-like (PK-like)"/>
    <property type="match status" value="1"/>
</dbReference>
<dbReference type="InterPro" id="IPR006597">
    <property type="entry name" value="Sel1-like"/>
</dbReference>
<dbReference type="SMART" id="SM00220">
    <property type="entry name" value="S_TKc"/>
    <property type="match status" value="1"/>
</dbReference>
<dbReference type="GO" id="GO:0005524">
    <property type="term" value="F:ATP binding"/>
    <property type="evidence" value="ECO:0007669"/>
    <property type="project" value="InterPro"/>
</dbReference>
<dbReference type="InterPro" id="IPR054000">
    <property type="entry name" value="MLKL_N"/>
</dbReference>
<dbReference type="Pfam" id="PF07714">
    <property type="entry name" value="PK_Tyr_Ser-Thr"/>
    <property type="match status" value="1"/>
</dbReference>
<dbReference type="Gene3D" id="1.25.40.10">
    <property type="entry name" value="Tetratricopeptide repeat domain"/>
    <property type="match status" value="1"/>
</dbReference>
<feature type="compositionally biased region" description="Basic and acidic residues" evidence="1">
    <location>
        <begin position="33"/>
        <end position="58"/>
    </location>
</feature>
<dbReference type="AlphaFoldDB" id="A0A2I1G2V4"/>
<sequence length="859" mass="98020">MFKLVKKVKSIRKNNKKRDKIPSQLNEPVNEVKQVKEAINEVKKETIEKEGNENENKNKNKNVNVNENKNENENNGSSTSSASTLQQSPNSDIPTTTPPIILTTPDISEEVIEGLAEVQEPSNKNDNNLLNTDDDGKTLNQTSNVAVVGKAALKIFTTSLAAAKPFLPWIESVTIIINDIVNQYETVEYNKKTCLVLVERVEMINLSVKTLTRRKDENLDKFQNEDYYHSFIKLEKVLKLVKDFIGDISELKGYRKFILAADVKSKANQLLIKLEDCCNNLQFTIIISQETRTREQQSLDDDVANMTKFLKSIDAEGKETSRTVNRIYEEVAVFSQLITNLANLAGEMKEMKQNKQTIFSAPTISPRELYDTEESVSDIPISRNDVVKKLLRNTIPVACKTLNIFDDSPNEPARIKTELSILNSIQSSNKIIKFHGQSEINGHPVLVFDWAEHGNLKGLYERGPLSWGEKLKIAHDIASGLVFLQACQVYHHDIRCENILITGDTRYGTYEAKIAKFRQSREHQQRSYELRTYSTIIRWLAPEKMPKDLTPSDERYTFKCEIFSYGMLLWELGAQRFPYKNMEMKEIMSHVKSKKRETFEDFNTTSLSNGLYPSDNKESIAKGFTRIIDSAWAHEPKQRPTINNIYQELDSLMELNSRKRLSSQSLQSVSDDSNNIITPEEDEDNLTTLETILTLEEGIAAHRNGMKDIAWKCFEIHATLGDPLATYWKAYYYLKGYYTTPSTPNTNEAIKHFKQAADANVPEAQYYYANALEKAKKPGYLFLEYFTKAADNDNVLAQRELGRIYYYGLNGVEKNEEKGIQYLKLAALKNNQNAINDLKTINPELLVVLSADDKKSVEI</sequence>
<dbReference type="Gene3D" id="1.20.930.20">
    <property type="entry name" value="Adaptor protein Cbl, N-terminal domain"/>
    <property type="match status" value="1"/>
</dbReference>
<dbReference type="SUPFAM" id="SSF81901">
    <property type="entry name" value="HCP-like"/>
    <property type="match status" value="1"/>
</dbReference>
<dbReference type="SMART" id="SM00671">
    <property type="entry name" value="SEL1"/>
    <property type="match status" value="3"/>
</dbReference>
<name>A0A2I1G2V4_9GLOM</name>
<evidence type="ECO:0000259" key="2">
    <source>
        <dbReference type="PROSITE" id="PS50011"/>
    </source>
</evidence>
<dbReference type="VEuPathDB" id="FungiDB:RhiirA1_542095"/>
<proteinExistence type="predicted"/>
<reference evidence="3 4" key="1">
    <citation type="submission" date="2015-10" db="EMBL/GenBank/DDBJ databases">
        <title>Genome analyses suggest a sexual origin of heterokaryosis in a supposedly ancient asexual fungus.</title>
        <authorList>
            <person name="Ropars J."/>
            <person name="Sedzielewska K."/>
            <person name="Noel J."/>
            <person name="Charron P."/>
            <person name="Farinelli L."/>
            <person name="Marton T."/>
            <person name="Kruger M."/>
            <person name="Pelin A."/>
            <person name="Brachmann A."/>
            <person name="Corradi N."/>
        </authorList>
    </citation>
    <scope>NUCLEOTIDE SEQUENCE [LARGE SCALE GENOMIC DNA]</scope>
    <source>
        <strain evidence="3 4">A4</strain>
    </source>
</reference>
<dbReference type="InterPro" id="IPR008266">
    <property type="entry name" value="Tyr_kinase_AS"/>
</dbReference>
<dbReference type="InterPro" id="IPR011990">
    <property type="entry name" value="TPR-like_helical_dom_sf"/>
</dbReference>
<feature type="compositionally biased region" description="Low complexity" evidence="1">
    <location>
        <begin position="61"/>
        <end position="101"/>
    </location>
</feature>
<keyword evidence="3" id="KW-0418">Kinase</keyword>
<keyword evidence="3" id="KW-0808">Transferase</keyword>
<feature type="region of interest" description="Disordered" evidence="1">
    <location>
        <begin position="9"/>
        <end position="101"/>
    </location>
</feature>
<dbReference type="InterPro" id="IPR011009">
    <property type="entry name" value="Kinase-like_dom_sf"/>
</dbReference>
<dbReference type="GO" id="GO:0007166">
    <property type="term" value="P:cell surface receptor signaling pathway"/>
    <property type="evidence" value="ECO:0007669"/>
    <property type="project" value="InterPro"/>
</dbReference>
<dbReference type="InterPro" id="IPR036537">
    <property type="entry name" value="Adaptor_Cbl_N_dom_sf"/>
</dbReference>
<protein>
    <submittedName>
        <fullName evidence="3">Kinase-like protein</fullName>
    </submittedName>
</protein>
<dbReference type="Gene3D" id="1.10.510.10">
    <property type="entry name" value="Transferase(Phosphotransferase) domain 1"/>
    <property type="match status" value="1"/>
</dbReference>
<dbReference type="Pfam" id="PF08238">
    <property type="entry name" value="Sel1"/>
    <property type="match status" value="2"/>
</dbReference>
<dbReference type="InterPro" id="IPR059179">
    <property type="entry name" value="MLKL-like_MCAfunc"/>
</dbReference>
<evidence type="ECO:0000313" key="4">
    <source>
        <dbReference type="Proteomes" id="UP000234323"/>
    </source>
</evidence>
<dbReference type="PROSITE" id="PS50011">
    <property type="entry name" value="PROTEIN_KINASE_DOM"/>
    <property type="match status" value="1"/>
</dbReference>
<accession>A0A2I1G2V4</accession>
<feature type="domain" description="Protein kinase" evidence="2">
    <location>
        <begin position="373"/>
        <end position="653"/>
    </location>
</feature>
<dbReference type="GO" id="GO:0004672">
    <property type="term" value="F:protein kinase activity"/>
    <property type="evidence" value="ECO:0007669"/>
    <property type="project" value="InterPro"/>
</dbReference>
<feature type="compositionally biased region" description="Basic residues" evidence="1">
    <location>
        <begin position="9"/>
        <end position="19"/>
    </location>
</feature>
<dbReference type="Pfam" id="PF22215">
    <property type="entry name" value="MLKL_N"/>
    <property type="match status" value="1"/>
</dbReference>
<dbReference type="CDD" id="cd21037">
    <property type="entry name" value="MLKL_NTD"/>
    <property type="match status" value="1"/>
</dbReference>
<gene>
    <name evidence="3" type="ORF">RhiirA4_454465</name>
</gene>
<organism evidence="3 4">
    <name type="scientific">Rhizophagus irregularis</name>
    <dbReference type="NCBI Taxonomy" id="588596"/>
    <lineage>
        <taxon>Eukaryota</taxon>
        <taxon>Fungi</taxon>
        <taxon>Fungi incertae sedis</taxon>
        <taxon>Mucoromycota</taxon>
        <taxon>Glomeromycotina</taxon>
        <taxon>Glomeromycetes</taxon>
        <taxon>Glomerales</taxon>
        <taxon>Glomeraceae</taxon>
        <taxon>Rhizophagus</taxon>
    </lineage>
</organism>
<dbReference type="VEuPathDB" id="FungiDB:FUN_007825"/>
<dbReference type="OrthoDB" id="3253298at2759"/>
<dbReference type="PANTHER" id="PTHR23257">
    <property type="entry name" value="SERINE-THREONINE PROTEIN KINASE"/>
    <property type="match status" value="1"/>
</dbReference>
<comment type="caution">
    <text evidence="3">The sequence shown here is derived from an EMBL/GenBank/DDBJ whole genome shotgun (WGS) entry which is preliminary data.</text>
</comment>
<dbReference type="VEuPathDB" id="FungiDB:RhiirFUN_008212"/>
<dbReference type="Proteomes" id="UP000234323">
    <property type="component" value="Unassembled WGS sequence"/>
</dbReference>
<keyword evidence="4" id="KW-1185">Reference proteome</keyword>
<dbReference type="InterPro" id="IPR050167">
    <property type="entry name" value="Ser_Thr_protein_kinase"/>
</dbReference>
<dbReference type="InterPro" id="IPR001245">
    <property type="entry name" value="Ser-Thr/Tyr_kinase_cat_dom"/>
</dbReference>
<dbReference type="EMBL" id="LLXI01000126">
    <property type="protein sequence ID" value="PKY40970.1"/>
    <property type="molecule type" value="Genomic_DNA"/>
</dbReference>
<dbReference type="PROSITE" id="PS00109">
    <property type="entry name" value="PROTEIN_KINASE_TYR"/>
    <property type="match status" value="1"/>
</dbReference>
<feature type="region of interest" description="Disordered" evidence="1">
    <location>
        <begin position="117"/>
        <end position="136"/>
    </location>
</feature>
<evidence type="ECO:0000256" key="1">
    <source>
        <dbReference type="SAM" id="MobiDB-lite"/>
    </source>
</evidence>